<dbReference type="InterPro" id="IPR032675">
    <property type="entry name" value="LRR_dom_sf"/>
</dbReference>
<protein>
    <recommendedName>
        <fullName evidence="3">F-box domain-containing protein</fullName>
    </recommendedName>
</protein>
<sequence length="441" mass="50759">MRWNLQVQIFFRNPRASERYRLLTEENPFAFRETRMTIIAGSLPHELLQPILRHIVTDSLDVRGSPDWLPLPVNDSQYQYIDFPRDPAYKPFGHPRSLLLSSSRINRHWSDAANAILFESISVRYTRQVDALYRVLTASPMHTSLVRCLDFGSYRMPHEEPNVCAEIIKACTQVQHLCLGAHSRHSLPEIRMALPKCVHLRTLCLHPTIYDNPFLTMSELLELMTHWPHLENLYLYRSSIAHSILGIEDELPSPLPSLKGLVVWNRPGRGPLRQLLSLSQNTEQLSVVIDEEEQTLDVLNTIQSSIRTLRHLHLQFLCFGDQFQFTTHAEMPLAFYTTLPTLTNLRYLKLTDTFFPPNLLTKALPSSLEILIIFLFPDDYPMLASALEDRGWLPNLRSLNVQGPSPTRYRSGHCSDQKESTERVVVQCGIRECELDLMVLG</sequence>
<evidence type="ECO:0000313" key="1">
    <source>
        <dbReference type="EMBL" id="KDQ51204.1"/>
    </source>
</evidence>
<gene>
    <name evidence="1" type="ORF">JAAARDRAFT_199245</name>
</gene>
<proteinExistence type="predicted"/>
<organism evidence="1 2">
    <name type="scientific">Jaapia argillacea MUCL 33604</name>
    <dbReference type="NCBI Taxonomy" id="933084"/>
    <lineage>
        <taxon>Eukaryota</taxon>
        <taxon>Fungi</taxon>
        <taxon>Dikarya</taxon>
        <taxon>Basidiomycota</taxon>
        <taxon>Agaricomycotina</taxon>
        <taxon>Agaricomycetes</taxon>
        <taxon>Agaricomycetidae</taxon>
        <taxon>Jaapiales</taxon>
        <taxon>Jaapiaceae</taxon>
        <taxon>Jaapia</taxon>
    </lineage>
</organism>
<keyword evidence="2" id="KW-1185">Reference proteome</keyword>
<dbReference type="EMBL" id="KL197750">
    <property type="protein sequence ID" value="KDQ51204.1"/>
    <property type="molecule type" value="Genomic_DNA"/>
</dbReference>
<dbReference type="HOGENOM" id="CLU_688993_0_0_1"/>
<dbReference type="Gene3D" id="3.80.10.10">
    <property type="entry name" value="Ribonuclease Inhibitor"/>
    <property type="match status" value="1"/>
</dbReference>
<dbReference type="InParanoid" id="A0A067P8U4"/>
<dbReference type="Proteomes" id="UP000027265">
    <property type="component" value="Unassembled WGS sequence"/>
</dbReference>
<name>A0A067P8U4_9AGAM</name>
<evidence type="ECO:0008006" key="3">
    <source>
        <dbReference type="Google" id="ProtNLM"/>
    </source>
</evidence>
<evidence type="ECO:0000313" key="2">
    <source>
        <dbReference type="Proteomes" id="UP000027265"/>
    </source>
</evidence>
<dbReference type="OrthoDB" id="2521209at2759"/>
<accession>A0A067P8U4</accession>
<dbReference type="SUPFAM" id="SSF52047">
    <property type="entry name" value="RNI-like"/>
    <property type="match status" value="1"/>
</dbReference>
<reference evidence="2" key="1">
    <citation type="journal article" date="2014" name="Proc. Natl. Acad. Sci. U.S.A.">
        <title>Extensive sampling of basidiomycete genomes demonstrates inadequacy of the white-rot/brown-rot paradigm for wood decay fungi.</title>
        <authorList>
            <person name="Riley R."/>
            <person name="Salamov A.A."/>
            <person name="Brown D.W."/>
            <person name="Nagy L.G."/>
            <person name="Floudas D."/>
            <person name="Held B.W."/>
            <person name="Levasseur A."/>
            <person name="Lombard V."/>
            <person name="Morin E."/>
            <person name="Otillar R."/>
            <person name="Lindquist E.A."/>
            <person name="Sun H."/>
            <person name="LaButti K.M."/>
            <person name="Schmutz J."/>
            <person name="Jabbour D."/>
            <person name="Luo H."/>
            <person name="Baker S.E."/>
            <person name="Pisabarro A.G."/>
            <person name="Walton J.D."/>
            <person name="Blanchette R.A."/>
            <person name="Henrissat B."/>
            <person name="Martin F."/>
            <person name="Cullen D."/>
            <person name="Hibbett D.S."/>
            <person name="Grigoriev I.V."/>
        </authorList>
    </citation>
    <scope>NUCLEOTIDE SEQUENCE [LARGE SCALE GENOMIC DNA]</scope>
    <source>
        <strain evidence="2">MUCL 33604</strain>
    </source>
</reference>
<dbReference type="AlphaFoldDB" id="A0A067P8U4"/>